<feature type="coiled-coil region" evidence="1">
    <location>
        <begin position="15"/>
        <end position="42"/>
    </location>
</feature>
<evidence type="ECO:0000313" key="4">
    <source>
        <dbReference type="Proteomes" id="UP000029384"/>
    </source>
</evidence>
<dbReference type="GO" id="GO:1901135">
    <property type="term" value="P:carbohydrate derivative metabolic process"/>
    <property type="evidence" value="ECO:0007669"/>
    <property type="project" value="InterPro"/>
</dbReference>
<evidence type="ECO:0000313" key="3">
    <source>
        <dbReference type="EMBL" id="KFM22148.1"/>
    </source>
</evidence>
<sequence>MSTEKNITNNIEKFLEKQSQSIKNMQQNKKNLEKIIKILIKARDSKKTIFTMGNGGSGSTASHFVSDLQKTMITKNHNRFKAISLVDNIPVILAWSNDVSFEKIFEEQLRNQLEKGDTVIAFSGSGKSKNVVNALRFAKKRRARCIGFTGKNGGDFNKICDVVYKIPDNDMLTIESQHVTLCHCIASTIRDLGKPMFSYE</sequence>
<keyword evidence="3" id="KW-0413">Isomerase</keyword>
<name>A0A087S8U4_9ARCH</name>
<keyword evidence="1" id="KW-0175">Coiled coil</keyword>
<gene>
    <name evidence="3" type="primary">gmhA</name>
    <name evidence="3" type="ORF">AAA799B03_00170</name>
</gene>
<dbReference type="PROSITE" id="PS51464">
    <property type="entry name" value="SIS"/>
    <property type="match status" value="1"/>
</dbReference>
<feature type="domain" description="SIS" evidence="2">
    <location>
        <begin position="35"/>
        <end position="195"/>
    </location>
</feature>
<dbReference type="PANTHER" id="PTHR30390">
    <property type="entry name" value="SEDOHEPTULOSE 7-PHOSPHATE ISOMERASE / DNAA INITIATOR-ASSOCIATING FACTOR FOR REPLICATION INITIATION"/>
    <property type="match status" value="1"/>
</dbReference>
<dbReference type="Gene3D" id="3.40.50.10490">
    <property type="entry name" value="Glucose-6-phosphate isomerase like protein, domain 1"/>
    <property type="match status" value="1"/>
</dbReference>
<organism evidence="3 4">
    <name type="scientific">Marine Group I thaumarchaeote SCGC AAA799-B03</name>
    <dbReference type="NCBI Taxonomy" id="1502289"/>
    <lineage>
        <taxon>Archaea</taxon>
        <taxon>Nitrososphaerota</taxon>
        <taxon>Marine Group I</taxon>
    </lineage>
</organism>
<evidence type="ECO:0000256" key="1">
    <source>
        <dbReference type="SAM" id="Coils"/>
    </source>
</evidence>
<dbReference type="SUPFAM" id="SSF53697">
    <property type="entry name" value="SIS domain"/>
    <property type="match status" value="1"/>
</dbReference>
<dbReference type="GO" id="GO:0097367">
    <property type="term" value="F:carbohydrate derivative binding"/>
    <property type="evidence" value="ECO:0007669"/>
    <property type="project" value="InterPro"/>
</dbReference>
<dbReference type="InterPro" id="IPR035461">
    <property type="entry name" value="GmhA/DiaA"/>
</dbReference>
<dbReference type="CDD" id="cd05006">
    <property type="entry name" value="SIS_GmhA"/>
    <property type="match status" value="1"/>
</dbReference>
<evidence type="ECO:0000259" key="2">
    <source>
        <dbReference type="PROSITE" id="PS51464"/>
    </source>
</evidence>
<dbReference type="Proteomes" id="UP000029384">
    <property type="component" value="Unassembled WGS sequence"/>
</dbReference>
<dbReference type="AlphaFoldDB" id="A0A087S8U4"/>
<protein>
    <submittedName>
        <fullName evidence="3">Phosphoheptose isomerase protein</fullName>
        <ecNumber evidence="3">5.3.1.28</ecNumber>
    </submittedName>
</protein>
<dbReference type="InterPro" id="IPR050099">
    <property type="entry name" value="SIS_GmhA/DiaA_subfam"/>
</dbReference>
<dbReference type="InterPro" id="IPR001347">
    <property type="entry name" value="SIS_dom"/>
</dbReference>
<dbReference type="EMBL" id="JOTA01000003">
    <property type="protein sequence ID" value="KFM22148.1"/>
    <property type="molecule type" value="Genomic_DNA"/>
</dbReference>
<dbReference type="PANTHER" id="PTHR30390:SF8">
    <property type="entry name" value="SUGAR ISOMERASE (SIS)"/>
    <property type="match status" value="1"/>
</dbReference>
<comment type="caution">
    <text evidence="3">The sequence shown here is derived from an EMBL/GenBank/DDBJ whole genome shotgun (WGS) entry which is preliminary data.</text>
</comment>
<dbReference type="GO" id="GO:0016853">
    <property type="term" value="F:isomerase activity"/>
    <property type="evidence" value="ECO:0007669"/>
    <property type="project" value="UniProtKB-KW"/>
</dbReference>
<reference evidence="3 4" key="1">
    <citation type="submission" date="2014-06" db="EMBL/GenBank/DDBJ databases">
        <authorList>
            <person name="Ngugi D.K."/>
            <person name="Blom J."/>
            <person name="Alam I."/>
            <person name="Rashid M."/>
            <person name="Baalawi W."/>
            <person name="Zhang G."/>
            <person name="Hikmawan T."/>
            <person name="Guan Y."/>
            <person name="Antunes A."/>
            <person name="Siam R."/>
            <person name="El-Dorry H."/>
            <person name="Bajic V."/>
            <person name="Stingl U."/>
        </authorList>
    </citation>
    <scope>NUCLEOTIDE SEQUENCE [LARGE SCALE GENOMIC DNA]</scope>
    <source>
        <strain evidence="3">SCGC AAA799-B03</strain>
    </source>
</reference>
<dbReference type="Pfam" id="PF13580">
    <property type="entry name" value="SIS_2"/>
    <property type="match status" value="1"/>
</dbReference>
<dbReference type="EC" id="5.3.1.28" evidence="3"/>
<dbReference type="InterPro" id="IPR046348">
    <property type="entry name" value="SIS_dom_sf"/>
</dbReference>
<accession>A0A087S8U4</accession>
<keyword evidence="4" id="KW-1185">Reference proteome</keyword>
<proteinExistence type="predicted"/>